<accession>A0A5K7ZC52</accession>
<dbReference type="AlphaFoldDB" id="A0A5K7ZC52"/>
<sequence>MLVHVGNLLMLAIRFAWLSEWMRKNDRPMIQLEADYMSLLLDRGPELYSLCLL</sequence>
<organism evidence="1 2">
    <name type="scientific">Desulfosarcina widdelii</name>
    <dbReference type="NCBI Taxonomy" id="947919"/>
    <lineage>
        <taxon>Bacteria</taxon>
        <taxon>Pseudomonadati</taxon>
        <taxon>Thermodesulfobacteriota</taxon>
        <taxon>Desulfobacteria</taxon>
        <taxon>Desulfobacterales</taxon>
        <taxon>Desulfosarcinaceae</taxon>
        <taxon>Desulfosarcina</taxon>
    </lineage>
</organism>
<gene>
    <name evidence="1" type="ORF">DSCW_47280</name>
</gene>
<dbReference type="KEGG" id="dwd:DSCW_47280"/>
<dbReference type="Proteomes" id="UP000427769">
    <property type="component" value="Chromosome"/>
</dbReference>
<evidence type="ECO:0000313" key="1">
    <source>
        <dbReference type="EMBL" id="BBO77311.1"/>
    </source>
</evidence>
<dbReference type="EMBL" id="AP021875">
    <property type="protein sequence ID" value="BBO77311.1"/>
    <property type="molecule type" value="Genomic_DNA"/>
</dbReference>
<protein>
    <submittedName>
        <fullName evidence="1">Uncharacterized protein</fullName>
    </submittedName>
</protein>
<name>A0A5K7ZC52_9BACT</name>
<evidence type="ECO:0000313" key="2">
    <source>
        <dbReference type="Proteomes" id="UP000427769"/>
    </source>
</evidence>
<reference evidence="1 2" key="1">
    <citation type="submission" date="2019-11" db="EMBL/GenBank/DDBJ databases">
        <title>Comparative genomics of hydrocarbon-degrading Desulfosarcina strains.</title>
        <authorList>
            <person name="Watanabe M."/>
            <person name="Kojima H."/>
            <person name="Fukui M."/>
        </authorList>
    </citation>
    <scope>NUCLEOTIDE SEQUENCE [LARGE SCALE GENOMIC DNA]</scope>
    <source>
        <strain evidence="1 2">PP31</strain>
    </source>
</reference>
<proteinExistence type="predicted"/>
<dbReference type="RefSeq" id="WP_155306070.1">
    <property type="nucleotide sequence ID" value="NZ_AP021875.1"/>
</dbReference>
<keyword evidence="2" id="KW-1185">Reference proteome</keyword>